<proteinExistence type="predicted"/>
<dbReference type="EMBL" id="JBEDUW010000002">
    <property type="protein sequence ID" value="KAK9942407.1"/>
    <property type="molecule type" value="Genomic_DNA"/>
</dbReference>
<evidence type="ECO:0000313" key="2">
    <source>
        <dbReference type="Proteomes" id="UP001457282"/>
    </source>
</evidence>
<keyword evidence="2" id="KW-1185">Reference proteome</keyword>
<organism evidence="1 2">
    <name type="scientific">Rubus argutus</name>
    <name type="common">Southern blackberry</name>
    <dbReference type="NCBI Taxonomy" id="59490"/>
    <lineage>
        <taxon>Eukaryota</taxon>
        <taxon>Viridiplantae</taxon>
        <taxon>Streptophyta</taxon>
        <taxon>Embryophyta</taxon>
        <taxon>Tracheophyta</taxon>
        <taxon>Spermatophyta</taxon>
        <taxon>Magnoliopsida</taxon>
        <taxon>eudicotyledons</taxon>
        <taxon>Gunneridae</taxon>
        <taxon>Pentapetalae</taxon>
        <taxon>rosids</taxon>
        <taxon>fabids</taxon>
        <taxon>Rosales</taxon>
        <taxon>Rosaceae</taxon>
        <taxon>Rosoideae</taxon>
        <taxon>Rosoideae incertae sedis</taxon>
        <taxon>Rubus</taxon>
    </lineage>
</organism>
<comment type="caution">
    <text evidence="1">The sequence shown here is derived from an EMBL/GenBank/DDBJ whole genome shotgun (WGS) entry which is preliminary data.</text>
</comment>
<reference evidence="1 2" key="1">
    <citation type="journal article" date="2023" name="G3 (Bethesda)">
        <title>A chromosome-length genome assembly and annotation of blackberry (Rubus argutus, cv. 'Hillquist').</title>
        <authorList>
            <person name="Bruna T."/>
            <person name="Aryal R."/>
            <person name="Dudchenko O."/>
            <person name="Sargent D.J."/>
            <person name="Mead D."/>
            <person name="Buti M."/>
            <person name="Cavallini A."/>
            <person name="Hytonen T."/>
            <person name="Andres J."/>
            <person name="Pham M."/>
            <person name="Weisz D."/>
            <person name="Mascagni F."/>
            <person name="Usai G."/>
            <person name="Natali L."/>
            <person name="Bassil N."/>
            <person name="Fernandez G.E."/>
            <person name="Lomsadze A."/>
            <person name="Armour M."/>
            <person name="Olukolu B."/>
            <person name="Poorten T."/>
            <person name="Britton C."/>
            <person name="Davik J."/>
            <person name="Ashrafi H."/>
            <person name="Aiden E.L."/>
            <person name="Borodovsky M."/>
            <person name="Worthington M."/>
        </authorList>
    </citation>
    <scope>NUCLEOTIDE SEQUENCE [LARGE SCALE GENOMIC DNA]</scope>
    <source>
        <strain evidence="1">PI 553951</strain>
    </source>
</reference>
<protein>
    <submittedName>
        <fullName evidence="1">Uncharacterized protein</fullName>
    </submittedName>
</protein>
<dbReference type="AlphaFoldDB" id="A0AAW1Y3V6"/>
<name>A0AAW1Y3V6_RUBAR</name>
<dbReference type="Proteomes" id="UP001457282">
    <property type="component" value="Unassembled WGS sequence"/>
</dbReference>
<evidence type="ECO:0000313" key="1">
    <source>
        <dbReference type="EMBL" id="KAK9942407.1"/>
    </source>
</evidence>
<sequence>MTQAPSAQTTPSFSSIVGDVVIAENLPSLPIPKVRGDKIVVKISEDLYEEQLKLFRTNLIGRLLLRKGSIPLKIDVIKTSLDVLWKPSKS</sequence>
<gene>
    <name evidence="1" type="ORF">M0R45_008074</name>
</gene>
<accession>A0AAW1Y3V6</accession>